<protein>
    <submittedName>
        <fullName evidence="2">Uncharacterized protein</fullName>
    </submittedName>
</protein>
<name>A0A1I7ZL95_9BILA</name>
<evidence type="ECO:0000313" key="2">
    <source>
        <dbReference type="WBParaSite" id="L893_g27315.t1"/>
    </source>
</evidence>
<proteinExistence type="predicted"/>
<dbReference type="Proteomes" id="UP000095287">
    <property type="component" value="Unplaced"/>
</dbReference>
<evidence type="ECO:0000313" key="1">
    <source>
        <dbReference type="Proteomes" id="UP000095287"/>
    </source>
</evidence>
<accession>A0A1I7ZL95</accession>
<keyword evidence="1" id="KW-1185">Reference proteome</keyword>
<reference evidence="2" key="1">
    <citation type="submission" date="2016-11" db="UniProtKB">
        <authorList>
            <consortium name="WormBaseParasite"/>
        </authorList>
    </citation>
    <scope>IDENTIFICATION</scope>
</reference>
<organism evidence="1 2">
    <name type="scientific">Steinernema glaseri</name>
    <dbReference type="NCBI Taxonomy" id="37863"/>
    <lineage>
        <taxon>Eukaryota</taxon>
        <taxon>Metazoa</taxon>
        <taxon>Ecdysozoa</taxon>
        <taxon>Nematoda</taxon>
        <taxon>Chromadorea</taxon>
        <taxon>Rhabditida</taxon>
        <taxon>Tylenchina</taxon>
        <taxon>Panagrolaimomorpha</taxon>
        <taxon>Strongyloidoidea</taxon>
        <taxon>Steinernematidae</taxon>
        <taxon>Steinernema</taxon>
    </lineage>
</organism>
<sequence>MSSMLPDASFRTTNAFGASPLWSSGTPITAASTTFSWSIKTSSFVAVKIRHLWRTPTISEGDTAIPFTLIRSLRRSTTRHGHPVHLDQVLEAVDHVVEALDVVEDDVSCVEPPVAVHRLLRRFWIVQVDRLPS</sequence>
<dbReference type="WBParaSite" id="L893_g27315.t1">
    <property type="protein sequence ID" value="L893_g27315.t1"/>
    <property type="gene ID" value="L893_g27315"/>
</dbReference>
<dbReference type="AlphaFoldDB" id="A0A1I7ZL95"/>